<evidence type="ECO:0000256" key="1">
    <source>
        <dbReference type="SAM" id="MobiDB-lite"/>
    </source>
</evidence>
<dbReference type="EMBL" id="BNJQ01000030">
    <property type="protein sequence ID" value="GHP10640.1"/>
    <property type="molecule type" value="Genomic_DNA"/>
</dbReference>
<comment type="caution">
    <text evidence="2">The sequence shown here is derived from an EMBL/GenBank/DDBJ whole genome shotgun (WGS) entry which is preliminary data.</text>
</comment>
<sequence>MATPLDDDSGSIHAGRAQRRHFNAHTSRAQASSLTSGLVVSENDVGSANAIGAVDDARLVQGLAHNLARPRTMHMDEGDVLYRNAERSDTPASSQWVTEAMAAAGTEPVRVFDDGVGYAVKRRPTRKMVQPPVALQQRQMRADQGRLFGAGMRGAREFFTSEPSENHAVKAGYIPGYAGHVPKGNDAAAPPPRSLDKGLFYENHRSQMVGSTKHVPRYS</sequence>
<organism evidence="2 3">
    <name type="scientific">Pycnococcus provasolii</name>
    <dbReference type="NCBI Taxonomy" id="41880"/>
    <lineage>
        <taxon>Eukaryota</taxon>
        <taxon>Viridiplantae</taxon>
        <taxon>Chlorophyta</taxon>
        <taxon>Pseudoscourfieldiophyceae</taxon>
        <taxon>Pseudoscourfieldiales</taxon>
        <taxon>Pycnococcaceae</taxon>
        <taxon>Pycnococcus</taxon>
    </lineage>
</organism>
<protein>
    <submittedName>
        <fullName evidence="2">Uncharacterized protein</fullName>
    </submittedName>
</protein>
<proteinExistence type="predicted"/>
<dbReference type="Proteomes" id="UP000660262">
    <property type="component" value="Unassembled WGS sequence"/>
</dbReference>
<feature type="region of interest" description="Disordered" evidence="1">
    <location>
        <begin position="180"/>
        <end position="219"/>
    </location>
</feature>
<name>A0A830HXW5_9CHLO</name>
<accession>A0A830HXW5</accession>
<evidence type="ECO:0000313" key="2">
    <source>
        <dbReference type="EMBL" id="GHP10640.1"/>
    </source>
</evidence>
<reference evidence="2" key="1">
    <citation type="submission" date="2020-10" db="EMBL/GenBank/DDBJ databases">
        <title>Unveiling of a novel bifunctional photoreceptor, Dualchrome1, isolated from a cosmopolitan green alga.</title>
        <authorList>
            <person name="Suzuki S."/>
            <person name="Kawachi M."/>
        </authorList>
    </citation>
    <scope>NUCLEOTIDE SEQUENCE</scope>
    <source>
        <strain evidence="2">NIES 2893</strain>
    </source>
</reference>
<keyword evidence="3" id="KW-1185">Reference proteome</keyword>
<evidence type="ECO:0000313" key="3">
    <source>
        <dbReference type="Proteomes" id="UP000660262"/>
    </source>
</evidence>
<gene>
    <name evidence="2" type="ORF">PPROV_000937100</name>
</gene>
<dbReference type="AlphaFoldDB" id="A0A830HXW5"/>